<evidence type="ECO:0000313" key="1">
    <source>
        <dbReference type="EMBL" id="MFD1710485.1"/>
    </source>
</evidence>
<gene>
    <name evidence="1" type="ORF">ACFSF0_07695</name>
</gene>
<dbReference type="Proteomes" id="UP001597304">
    <property type="component" value="Unassembled WGS sequence"/>
</dbReference>
<protein>
    <submittedName>
        <fullName evidence="1">Uncharacterized protein</fullName>
    </submittedName>
</protein>
<keyword evidence="2" id="KW-1185">Reference proteome</keyword>
<accession>A0ABW4KVW9</accession>
<organism evidence="1 2">
    <name type="scientific">Ottowia flava</name>
    <dbReference type="NCBI Taxonomy" id="2675430"/>
    <lineage>
        <taxon>Bacteria</taxon>
        <taxon>Pseudomonadati</taxon>
        <taxon>Pseudomonadota</taxon>
        <taxon>Betaproteobacteria</taxon>
        <taxon>Burkholderiales</taxon>
        <taxon>Comamonadaceae</taxon>
        <taxon>Ottowia</taxon>
    </lineage>
</organism>
<name>A0ABW4KVW9_9BURK</name>
<dbReference type="RefSeq" id="WP_187265651.1">
    <property type="nucleotide sequence ID" value="NZ_JBHUEJ010000016.1"/>
</dbReference>
<evidence type="ECO:0000313" key="2">
    <source>
        <dbReference type="Proteomes" id="UP001597304"/>
    </source>
</evidence>
<dbReference type="EMBL" id="JBHUEJ010000016">
    <property type="protein sequence ID" value="MFD1710485.1"/>
    <property type="molecule type" value="Genomic_DNA"/>
</dbReference>
<comment type="caution">
    <text evidence="1">The sequence shown here is derived from an EMBL/GenBank/DDBJ whole genome shotgun (WGS) entry which is preliminary data.</text>
</comment>
<proteinExistence type="predicted"/>
<reference evidence="2" key="1">
    <citation type="journal article" date="2019" name="Int. J. Syst. Evol. Microbiol.">
        <title>The Global Catalogue of Microorganisms (GCM) 10K type strain sequencing project: providing services to taxonomists for standard genome sequencing and annotation.</title>
        <authorList>
            <consortium name="The Broad Institute Genomics Platform"/>
            <consortium name="The Broad Institute Genome Sequencing Center for Infectious Disease"/>
            <person name="Wu L."/>
            <person name="Ma J."/>
        </authorList>
    </citation>
    <scope>NUCLEOTIDE SEQUENCE [LARGE SCALE GENOMIC DNA]</scope>
    <source>
        <strain evidence="2">LMG 29247</strain>
    </source>
</reference>
<sequence length="51" mass="5361">MTSPSAPATQDKRQRLNLLKIPPNQIAARAPALVGRDLIAQAAAAVKARSL</sequence>